<keyword evidence="5" id="KW-1185">Reference proteome</keyword>
<dbReference type="Proteomes" id="UP000887568">
    <property type="component" value="Unplaced"/>
</dbReference>
<dbReference type="SUPFAM" id="SSF48726">
    <property type="entry name" value="Immunoglobulin"/>
    <property type="match status" value="1"/>
</dbReference>
<evidence type="ECO:0000256" key="1">
    <source>
        <dbReference type="SAM" id="Phobius"/>
    </source>
</evidence>
<feature type="signal peptide" evidence="2">
    <location>
        <begin position="1"/>
        <end position="24"/>
    </location>
</feature>
<dbReference type="RefSeq" id="XP_038058229.1">
    <property type="nucleotide sequence ID" value="XM_038202301.1"/>
</dbReference>
<organism evidence="4 5">
    <name type="scientific">Patiria miniata</name>
    <name type="common">Bat star</name>
    <name type="synonym">Asterina miniata</name>
    <dbReference type="NCBI Taxonomy" id="46514"/>
    <lineage>
        <taxon>Eukaryota</taxon>
        <taxon>Metazoa</taxon>
        <taxon>Echinodermata</taxon>
        <taxon>Eleutherozoa</taxon>
        <taxon>Asterozoa</taxon>
        <taxon>Asteroidea</taxon>
        <taxon>Valvatacea</taxon>
        <taxon>Valvatida</taxon>
        <taxon>Asterinidae</taxon>
        <taxon>Patiria</taxon>
    </lineage>
</organism>
<dbReference type="OrthoDB" id="10416430at2759"/>
<dbReference type="EnsemblMetazoa" id="XM_038202301.1">
    <property type="protein sequence ID" value="XP_038058229.1"/>
    <property type="gene ID" value="LOC119729643"/>
</dbReference>
<keyword evidence="1" id="KW-0812">Transmembrane</keyword>
<evidence type="ECO:0000259" key="3">
    <source>
        <dbReference type="SMART" id="SM00409"/>
    </source>
</evidence>
<accession>A0A914A3T0</accession>
<proteinExistence type="predicted"/>
<dbReference type="InterPro" id="IPR036179">
    <property type="entry name" value="Ig-like_dom_sf"/>
</dbReference>
<feature type="transmembrane region" description="Helical" evidence="1">
    <location>
        <begin position="212"/>
        <end position="238"/>
    </location>
</feature>
<keyword evidence="2" id="KW-0732">Signal</keyword>
<keyword evidence="1" id="KW-0472">Membrane</keyword>
<dbReference type="GeneID" id="119729643"/>
<feature type="chain" id="PRO_5037778768" description="Immunoglobulin domain-containing protein" evidence="2">
    <location>
        <begin position="25"/>
        <end position="332"/>
    </location>
</feature>
<evidence type="ECO:0000256" key="2">
    <source>
        <dbReference type="SAM" id="SignalP"/>
    </source>
</evidence>
<dbReference type="InterPro" id="IPR013783">
    <property type="entry name" value="Ig-like_fold"/>
</dbReference>
<sequence length="332" mass="36019">MTPSTLTFIAVAISLTFFATTSQSADFFSHHPENATVAAGDDAIFTCQMKHRVNCESNNNTHLYWIFSWGGNGTSKYYISSCRSALPILGIDPNRVSVSLSKNSYVLQIVNVSLENNENEFFCVVYFCADPSCGSGTRHVSNHASLTVVTATMASSSPESKELTTFPYATVTTAGSLLDTEKLTGVPEVSFEPTQHVTKTGTMLVAGTQSNLLVLILGSTSGALVTIIVIVMVIAFLVSRRWGVCHRTASTRRRSVDIQMTTWDNEETGKPTLRPARAADIELPYAELEFERGDMEAGTGLVQGRVPVMRQEGPTVKCSYAKLKGCVTVAEM</sequence>
<reference evidence="4" key="1">
    <citation type="submission" date="2022-11" db="UniProtKB">
        <authorList>
            <consortium name="EnsemblMetazoa"/>
        </authorList>
    </citation>
    <scope>IDENTIFICATION</scope>
</reference>
<dbReference type="Gene3D" id="2.60.40.10">
    <property type="entry name" value="Immunoglobulins"/>
    <property type="match status" value="1"/>
</dbReference>
<feature type="domain" description="Immunoglobulin" evidence="3">
    <location>
        <begin position="32"/>
        <end position="149"/>
    </location>
</feature>
<evidence type="ECO:0000313" key="4">
    <source>
        <dbReference type="EnsemblMetazoa" id="XP_038058229.1"/>
    </source>
</evidence>
<keyword evidence="1" id="KW-1133">Transmembrane helix</keyword>
<dbReference type="InterPro" id="IPR003599">
    <property type="entry name" value="Ig_sub"/>
</dbReference>
<dbReference type="SMART" id="SM00409">
    <property type="entry name" value="IG"/>
    <property type="match status" value="1"/>
</dbReference>
<protein>
    <recommendedName>
        <fullName evidence="3">Immunoglobulin domain-containing protein</fullName>
    </recommendedName>
</protein>
<name>A0A914A3T0_PATMI</name>
<dbReference type="AlphaFoldDB" id="A0A914A3T0"/>
<evidence type="ECO:0000313" key="5">
    <source>
        <dbReference type="Proteomes" id="UP000887568"/>
    </source>
</evidence>